<gene>
    <name evidence="1" type="ORF">Cboi01_000017100</name>
</gene>
<sequence length="244" mass="28348">MTRSLASSAVKDTLFLDTPLKSNPFEDITETLMAQQVKLLMNKSDVRKTVYSETSSASTTDVGSSLFSRQYDSEYQEDQDTEPSSSRSIKSDRPKYSHNSAAPNLRPSRLYDYISNLSAYGEYIMDQTCDILRGVPVVKHWIGPPEEKRATINCLLSQQRTAKSYKEWLEVSQKLDKLLHYDDWKEEKESNIYDYELITKKLDELKNARLTKDYGKLLYIIRTSWCRNLGNMDDINLYRHCYVD</sequence>
<comment type="caution">
    <text evidence="1">The sequence shown here is derived from an EMBL/GenBank/DDBJ whole genome shotgun (WGS) entry which is preliminary data.</text>
</comment>
<keyword evidence="2" id="KW-1185">Reference proteome</keyword>
<accession>A0ACB5TEQ8</accession>
<name>A0ACB5TEQ8_CANBO</name>
<reference evidence="1" key="1">
    <citation type="submission" date="2023-04" db="EMBL/GenBank/DDBJ databases">
        <title>Candida boidinii NBRC 1967.</title>
        <authorList>
            <person name="Ichikawa N."/>
            <person name="Sato H."/>
            <person name="Tonouchi N."/>
        </authorList>
    </citation>
    <scope>NUCLEOTIDE SEQUENCE</scope>
    <source>
        <strain evidence="1">NBRC 1967</strain>
    </source>
</reference>
<evidence type="ECO:0000313" key="2">
    <source>
        <dbReference type="Proteomes" id="UP001165101"/>
    </source>
</evidence>
<protein>
    <submittedName>
        <fullName evidence="1">Unnamed protein product</fullName>
    </submittedName>
</protein>
<dbReference type="Proteomes" id="UP001165101">
    <property type="component" value="Unassembled WGS sequence"/>
</dbReference>
<evidence type="ECO:0000313" key="1">
    <source>
        <dbReference type="EMBL" id="GME87081.1"/>
    </source>
</evidence>
<proteinExistence type="predicted"/>
<dbReference type="EMBL" id="BSXV01000040">
    <property type="protein sequence ID" value="GME87081.1"/>
    <property type="molecule type" value="Genomic_DNA"/>
</dbReference>
<organism evidence="1 2">
    <name type="scientific">Candida boidinii</name>
    <name type="common">Yeast</name>
    <dbReference type="NCBI Taxonomy" id="5477"/>
    <lineage>
        <taxon>Eukaryota</taxon>
        <taxon>Fungi</taxon>
        <taxon>Dikarya</taxon>
        <taxon>Ascomycota</taxon>
        <taxon>Saccharomycotina</taxon>
        <taxon>Pichiomycetes</taxon>
        <taxon>Pichiales</taxon>
        <taxon>Pichiaceae</taxon>
        <taxon>Ogataea</taxon>
        <taxon>Ogataea/Candida clade</taxon>
    </lineage>
</organism>